<reference evidence="1 2" key="1">
    <citation type="submission" date="2016-06" db="EMBL/GenBank/DDBJ databases">
        <authorList>
            <person name="Kjaerup R.B."/>
            <person name="Dalgaard T.S."/>
            <person name="Juul-Madsen H.R."/>
        </authorList>
    </citation>
    <scope>NUCLEOTIDE SEQUENCE [LARGE SCALE GENOMIC DNA]</scope>
    <source>
        <strain evidence="1 2">Pb300</strain>
    </source>
</reference>
<evidence type="ECO:0000313" key="1">
    <source>
        <dbReference type="EMBL" id="ODH25823.1"/>
    </source>
</evidence>
<comment type="caution">
    <text evidence="1">The sequence shown here is derived from an EMBL/GenBank/DDBJ whole genome shotgun (WGS) entry which is preliminary data.</text>
</comment>
<sequence length="228" mass="25440">MPEPAQNPPGYRVEIAKHPIPPNKLIWLDTQFITLEYVIGVECLNSIAGVDPFTDMVVVVTTETSPEEFDELAPPTTHETSFPVSGEEAMEDGLRRISLLAPIKYTTPGIVKTSVVLFRKVTDESGRLRLERVSNVASGPTSPVLVSSAEKCLLSETPLNSVLIFYHQRYVSTNAGVQVRERRDALDDIRPSIDFVPSLISSFYSSFFSFRRTKTSKYNQFAHALCKN</sequence>
<dbReference type="Proteomes" id="UP000242814">
    <property type="component" value="Unassembled WGS sequence"/>
</dbReference>
<organism evidence="1 2">
    <name type="scientific">Paracoccidioides brasiliensis</name>
    <dbReference type="NCBI Taxonomy" id="121759"/>
    <lineage>
        <taxon>Eukaryota</taxon>
        <taxon>Fungi</taxon>
        <taxon>Dikarya</taxon>
        <taxon>Ascomycota</taxon>
        <taxon>Pezizomycotina</taxon>
        <taxon>Eurotiomycetes</taxon>
        <taxon>Eurotiomycetidae</taxon>
        <taxon>Onygenales</taxon>
        <taxon>Ajellomycetaceae</taxon>
        <taxon>Paracoccidioides</taxon>
    </lineage>
</organism>
<gene>
    <name evidence="1" type="ORF">ACO22_05058</name>
</gene>
<proteinExistence type="predicted"/>
<dbReference type="VEuPathDB" id="FungiDB:PADG_00032"/>
<protein>
    <submittedName>
        <fullName evidence="1">Uncharacterized protein</fullName>
    </submittedName>
</protein>
<name>A0A1D2JBK6_PARBR</name>
<dbReference type="AlphaFoldDB" id="A0A1D2JBK6"/>
<accession>A0A1D2JBK6</accession>
<dbReference type="EMBL" id="LZYO01000213">
    <property type="protein sequence ID" value="ODH25823.1"/>
    <property type="molecule type" value="Genomic_DNA"/>
</dbReference>
<dbReference type="VEuPathDB" id="FungiDB:PABG_03788"/>
<evidence type="ECO:0000313" key="2">
    <source>
        <dbReference type="Proteomes" id="UP000242814"/>
    </source>
</evidence>